<dbReference type="PANTHER" id="PTHR43775">
    <property type="entry name" value="FATTY ACID SYNTHASE"/>
    <property type="match status" value="1"/>
</dbReference>
<accession>A0ABZ2KC10</accession>
<feature type="domain" description="Carrier" evidence="5">
    <location>
        <begin position="4555"/>
        <end position="4629"/>
    </location>
</feature>
<dbReference type="SUPFAM" id="SSF51735">
    <property type="entry name" value="NAD(P)-binding Rossmann-fold domains"/>
    <property type="match status" value="8"/>
</dbReference>
<dbReference type="Pfam" id="PF16197">
    <property type="entry name" value="KAsynt_C_assoc"/>
    <property type="match status" value="1"/>
</dbReference>
<evidence type="ECO:0000256" key="4">
    <source>
        <dbReference type="PROSITE-ProRule" id="PRU01363"/>
    </source>
</evidence>
<dbReference type="SMART" id="SM00822">
    <property type="entry name" value="PKS_KR"/>
    <property type="match status" value="4"/>
</dbReference>
<dbReference type="Gene3D" id="3.40.50.720">
    <property type="entry name" value="NAD(P)-binding Rossmann-like Domain"/>
    <property type="match status" value="4"/>
</dbReference>
<dbReference type="SMART" id="SM01294">
    <property type="entry name" value="PKS_PP_betabranch"/>
    <property type="match status" value="4"/>
</dbReference>
<evidence type="ECO:0000256" key="2">
    <source>
        <dbReference type="ARBA" id="ARBA00022553"/>
    </source>
</evidence>
<dbReference type="InterPro" id="IPR055123">
    <property type="entry name" value="SpnB-like_Rossmann"/>
</dbReference>
<evidence type="ECO:0000313" key="9">
    <source>
        <dbReference type="Proteomes" id="UP001379533"/>
    </source>
</evidence>
<reference evidence="8 9" key="1">
    <citation type="submission" date="2021-12" db="EMBL/GenBank/DDBJ databases">
        <title>Discovery of the Pendulisporaceae a myxobacterial family with distinct sporulation behavior and unique specialized metabolism.</title>
        <authorList>
            <person name="Garcia R."/>
            <person name="Popoff A."/>
            <person name="Bader C.D."/>
            <person name="Loehr J."/>
            <person name="Walesch S."/>
            <person name="Walt C."/>
            <person name="Boldt J."/>
            <person name="Bunk B."/>
            <person name="Haeckl F.J.F.P.J."/>
            <person name="Gunesch A.P."/>
            <person name="Birkelbach J."/>
            <person name="Nuebel U."/>
            <person name="Pietschmann T."/>
            <person name="Bach T."/>
            <person name="Mueller R."/>
        </authorList>
    </citation>
    <scope>NUCLEOTIDE SEQUENCE [LARGE SCALE GENOMIC DNA]</scope>
    <source>
        <strain evidence="8 9">MSr12523</strain>
    </source>
</reference>
<dbReference type="InterPro" id="IPR013968">
    <property type="entry name" value="PKS_KR"/>
</dbReference>
<dbReference type="PROSITE" id="PS52019">
    <property type="entry name" value="PKS_MFAS_DH"/>
    <property type="match status" value="1"/>
</dbReference>
<dbReference type="CDD" id="cd08952">
    <property type="entry name" value="KR_1_SDR_x"/>
    <property type="match status" value="3"/>
</dbReference>
<dbReference type="InterPro" id="IPR036736">
    <property type="entry name" value="ACP-like_sf"/>
</dbReference>
<dbReference type="Gene3D" id="3.10.129.120">
    <property type="match status" value="1"/>
</dbReference>
<dbReference type="Pfam" id="PF00698">
    <property type="entry name" value="Acyl_transf_1"/>
    <property type="match status" value="4"/>
</dbReference>
<dbReference type="InterPro" id="IPR020807">
    <property type="entry name" value="PKS_DH"/>
</dbReference>
<dbReference type="InterPro" id="IPR032821">
    <property type="entry name" value="PKS_assoc"/>
</dbReference>
<dbReference type="Pfam" id="PF22953">
    <property type="entry name" value="SpnB_Rossmann"/>
    <property type="match status" value="1"/>
</dbReference>
<dbReference type="PROSITE" id="PS00606">
    <property type="entry name" value="KS3_1"/>
    <property type="match status" value="4"/>
</dbReference>
<dbReference type="SUPFAM" id="SSF47336">
    <property type="entry name" value="ACP-like"/>
    <property type="match status" value="4"/>
</dbReference>
<feature type="domain" description="Carrier" evidence="5">
    <location>
        <begin position="1388"/>
        <end position="1463"/>
    </location>
</feature>
<dbReference type="CDD" id="cd00833">
    <property type="entry name" value="PKS"/>
    <property type="match status" value="4"/>
</dbReference>
<keyword evidence="9" id="KW-1185">Reference proteome</keyword>
<dbReference type="Gene3D" id="6.10.140.1830">
    <property type="match status" value="1"/>
</dbReference>
<feature type="active site" description="Proton donor; for dehydratase activity" evidence="4">
    <location>
        <position position="3987"/>
    </location>
</feature>
<dbReference type="InterPro" id="IPR050091">
    <property type="entry name" value="PKS_NRPS_Biosynth_Enz"/>
</dbReference>
<dbReference type="Pfam" id="PF00550">
    <property type="entry name" value="PP-binding"/>
    <property type="match status" value="4"/>
</dbReference>
<feature type="domain" description="PKS/mFAS DH" evidence="7">
    <location>
        <begin position="3792"/>
        <end position="4076"/>
    </location>
</feature>
<dbReference type="Pfam" id="PF02801">
    <property type="entry name" value="Ketoacyl-synt_C"/>
    <property type="match status" value="4"/>
</dbReference>
<proteinExistence type="predicted"/>
<dbReference type="Proteomes" id="UP001379533">
    <property type="component" value="Chromosome"/>
</dbReference>
<dbReference type="InterPro" id="IPR006162">
    <property type="entry name" value="Ppantetheine_attach_site"/>
</dbReference>
<dbReference type="EMBL" id="CP089982">
    <property type="protein sequence ID" value="WXA96212.1"/>
    <property type="molecule type" value="Genomic_DNA"/>
</dbReference>
<dbReference type="Pfam" id="PF14765">
    <property type="entry name" value="PS-DH"/>
    <property type="match status" value="1"/>
</dbReference>
<dbReference type="SMART" id="SM00827">
    <property type="entry name" value="PKS_AT"/>
    <property type="match status" value="4"/>
</dbReference>
<evidence type="ECO:0000259" key="7">
    <source>
        <dbReference type="PROSITE" id="PS52019"/>
    </source>
</evidence>
<keyword evidence="3" id="KW-0808">Transferase</keyword>
<evidence type="ECO:0000256" key="3">
    <source>
        <dbReference type="ARBA" id="ARBA00022679"/>
    </source>
</evidence>
<dbReference type="SUPFAM" id="SSF53901">
    <property type="entry name" value="Thiolase-like"/>
    <property type="match status" value="4"/>
</dbReference>
<gene>
    <name evidence="8" type="ORF">LZC95_05105</name>
</gene>
<dbReference type="InterPro" id="IPR020806">
    <property type="entry name" value="PKS_PP-bd"/>
</dbReference>
<dbReference type="SMART" id="SM00823">
    <property type="entry name" value="PKS_PP"/>
    <property type="match status" value="4"/>
</dbReference>
<dbReference type="CDD" id="cd08956">
    <property type="entry name" value="KR_3_FAS_SDR_x"/>
    <property type="match status" value="1"/>
</dbReference>
<dbReference type="InterPro" id="IPR016039">
    <property type="entry name" value="Thiolase-like"/>
</dbReference>
<dbReference type="InterPro" id="IPR014030">
    <property type="entry name" value="Ketoacyl_synth_N"/>
</dbReference>
<feature type="domain" description="Carrier" evidence="5">
    <location>
        <begin position="6087"/>
        <end position="6165"/>
    </location>
</feature>
<dbReference type="Pfam" id="PF08659">
    <property type="entry name" value="KR"/>
    <property type="match status" value="4"/>
</dbReference>
<dbReference type="InterPro" id="IPR016036">
    <property type="entry name" value="Malonyl_transacylase_ACP-bd"/>
</dbReference>
<dbReference type="RefSeq" id="WP_394846828.1">
    <property type="nucleotide sequence ID" value="NZ_CP089982.1"/>
</dbReference>
<dbReference type="Pfam" id="PF18369">
    <property type="entry name" value="PKS_DE"/>
    <property type="match status" value="1"/>
</dbReference>
<dbReference type="Gene3D" id="1.10.1200.10">
    <property type="entry name" value="ACP-like"/>
    <property type="match status" value="4"/>
</dbReference>
<evidence type="ECO:0000313" key="8">
    <source>
        <dbReference type="EMBL" id="WXA96212.1"/>
    </source>
</evidence>
<dbReference type="InterPro" id="IPR018201">
    <property type="entry name" value="Ketoacyl_synth_AS"/>
</dbReference>
<dbReference type="InterPro" id="IPR001227">
    <property type="entry name" value="Ac_transferase_dom_sf"/>
</dbReference>
<evidence type="ECO:0000259" key="6">
    <source>
        <dbReference type="PROSITE" id="PS52004"/>
    </source>
</evidence>
<keyword evidence="1" id="KW-0596">Phosphopantetheine</keyword>
<keyword evidence="2" id="KW-0597">Phosphoprotein</keyword>
<dbReference type="PROSITE" id="PS52004">
    <property type="entry name" value="KS3_2"/>
    <property type="match status" value="4"/>
</dbReference>
<dbReference type="PANTHER" id="PTHR43775:SF51">
    <property type="entry name" value="INACTIVE PHENOLPHTHIOCEROL SYNTHESIS POLYKETIDE SYNTHASE TYPE I PKS1-RELATED"/>
    <property type="match status" value="1"/>
</dbReference>
<organism evidence="8 9">
    <name type="scientific">Pendulispora brunnea</name>
    <dbReference type="NCBI Taxonomy" id="2905690"/>
    <lineage>
        <taxon>Bacteria</taxon>
        <taxon>Pseudomonadati</taxon>
        <taxon>Myxococcota</taxon>
        <taxon>Myxococcia</taxon>
        <taxon>Myxococcales</taxon>
        <taxon>Sorangiineae</taxon>
        <taxon>Pendulisporaceae</taxon>
        <taxon>Pendulispora</taxon>
    </lineage>
</organism>
<dbReference type="Pfam" id="PF22621">
    <property type="entry name" value="CurL-like_PKS_C"/>
    <property type="match status" value="3"/>
</dbReference>
<dbReference type="InterPro" id="IPR057326">
    <property type="entry name" value="KR_dom"/>
</dbReference>
<dbReference type="Gene3D" id="3.10.129.10">
    <property type="entry name" value="Hotdog Thioesterase"/>
    <property type="match status" value="1"/>
</dbReference>
<dbReference type="InterPro" id="IPR014031">
    <property type="entry name" value="Ketoacyl_synth_C"/>
</dbReference>
<feature type="domain" description="Ketosynthase family 3 (KS3)" evidence="6">
    <location>
        <begin position="34"/>
        <end position="451"/>
    </location>
</feature>
<dbReference type="Gene3D" id="3.30.70.3290">
    <property type="match status" value="4"/>
</dbReference>
<dbReference type="SMART" id="SM00826">
    <property type="entry name" value="PKS_DH"/>
    <property type="match status" value="1"/>
</dbReference>
<dbReference type="Gene3D" id="3.40.366.10">
    <property type="entry name" value="Malonyl-Coenzyme A Acyl Carrier Protein, domain 2"/>
    <property type="match status" value="4"/>
</dbReference>
<dbReference type="InterPro" id="IPR049552">
    <property type="entry name" value="PKS_DH_N"/>
</dbReference>
<evidence type="ECO:0000259" key="5">
    <source>
        <dbReference type="PROSITE" id="PS50075"/>
    </source>
</evidence>
<name>A0ABZ2KC10_9BACT</name>
<dbReference type="InterPro" id="IPR020841">
    <property type="entry name" value="PKS_Beta-ketoAc_synthase_dom"/>
</dbReference>
<sequence>MADRNGSSPVDAQRILLALRNAKSRVEELESRLREPIAIVGMGCRFPGGDGLEPFWETLQSQKDMIREVPDSRLVGPWPAGVPRWAGLLDEEPDSFDADFFGIAPREAVALDPQQRLLLEVGWNALEHAGLVPDRLRASRTGVFVGLCFNDYQHHVKRRADGERDAYEVTGNMASTAAGRLSYVFGFSGPAVTLDTACSSSLVAIHMACQSLLTRESDLALAGGVNLILSEHTTAALARTQAFSPDGRCKTFDASANGFVRGEGCGMVVLKRLSDAKRDGDEVLALVRGSAVNQDGRSTGLTAPNVLAQEALLRDALGRAGVAPDSIGFIECHGTGTSLGDPIETDALRAVFGAAREDGSKVWLGALKTNIGHLEAAAGVAGLIKVVLALRHRRLPANLHLRHVSPLVRLGGTPLCPLTEGVEWAPINGRRIAGVSGFGLSGTNAHLVIEEHGAHPAGQRPAVRRQDAGDPSLATTLVLSAKTEGALRAQGQRLGAYLETHPETNLVDVAYSLATTRSHFDVRAAFVARDRAQVREQLAALVASNVKHTKKLAVLFTGQGSQYAGMGRALYDAFPRFREVFDDVSARFEPLDVERIHETGVAQPALFALEVALFRLLESWGLHPDLLLGHSIGEIVAAHVAGVLSLDDACTLVAARARLMQALPPGGAMLALQASEDEVRPLLDARIDIAAINAPQSIVIAGDEEPVLDLARHFEALSRKTSRLRVSHAFHSPRIDPMLDDFRRVAETLSYQPLRIPIVSNLTGRRAETHDIASPDYWVRHVRHAVRFLDGVRTLHAEGATTFLEIGPHGVLAPLAEACLGSSDHLAFLHSLHKDHGHESLLAAVGALHAHGHHVDWDAFFAPQQPSRIALPTYPFQRERFWVDADPSNDAAGDAWRYRVTWKALPSTKAGPRIDATVWLVTSAEDPRHELVATLSRALTDQGAHVMPIAIDSTAGRAGIVALLRETGASAPHTIVSMLALDTESLPGHAALPRGLATTLELTQALGELSLAAPLWMLTQGAVSVAPSDPLAAPIQALTWGLGRTLAVEHPERWGGLLDLPASLDATSARKLVAALGRDEDEMALRASGLFARRLVRARFTKPEDAQPWKPRGTVLVTGGTGGVGARVARWLAHHGAEHLVLTSRRGPDAPGARELEQELTGLGVRVSLEACDSSDPDALAALLGRLDDLRAVFHAAGVTQQQPLDQMGREDVERVLAAKAAGASHLDRLLGDRPLDAFVLFASVAGTLGNGHQGAYAAANAYLDALAENRHARGLAATAIAWGLWAGDGMGAGDGVEEHLRRRGLLPMDPDGALEALQQALGRAEPALLVADIQWAQFAPFLAAARTRPLLLEVPEARRALDGLASATDERALLERLRSLGESERLPHVETLVLRETAAILGHRDASRIDARTGFANLGLDSLMAVGLRQRLRRATGIALPATVTFDLPTPRHVASFLLESLGGTTATTTPERRATGTAHENAAIAVVGMGLQLPGGVVDLESLWQVLAKSTDTLRAVPSDRWDAEAIYDTDPDAKEKAYVRHAAFLDRVDRFDAAFFGISPREARHVDPQHRLLLEASWQALENAGVVPESLEGSRTGVFVGIGASEYEILQRRASDGEAYALLGTQPSFAAGRLAFTLGLQGPALSVDTACSSSLVALHLACQALRRGECQLALAGGVQVMAAPELFVLLSRTRALAPDGRSKTFSDGADGYGRGEGVVVLALERLEDAHANARRVLAVVRGSAVNHDGASSGITAPNGTSQQKVLRAALDDAQLRAADIDVVECHGTGTALGDPIEVQALAAVYGDGREPERPLLLGAVKTNIGHLESAAGLAGVAKIIACLQHGALPATLHTTPRNRHIDWDALPVRVVDAMVPWANGDRARRAGVSAFGLSGTNAHVIIEEGPGRHEEAHGASSVAVTPFVLSAKTEGALRAQGQRLGDYLEANSNANLVDIAYSLATTRSHFDVRAAFVARDRAQVHEQLAALVASNVKHTKKLAVLFTGQGSQYAGMGRALYDAFPRFREVFDDVTARFDPLDMERIHETGVAQPALFALEVALFRLLESWGLHPDLLLGHSIGEIVAAHVAGVLSLDDACTLVAARARLMQALPPGGAMVALQASEDEVRPLLDARIDIAAINAPQSIVVAGDEEPVLDLARHFEALGRKTSRLRVSHAFHSPRIDPMLDDFRRVAETLSYQPPRIPIVSNLTGRRAETHDIASPDYWVRHVRHAVRFLDGVRTLHAEGVTTFLEIGPHGVLAPLAEACLGSSDHLAFLHSLHKDHGHESLLAAVGALHAHGHHVDWDAFFAPQQPSQVALPTYPFQRERFWVDVPQNAENAWGYRISWQSMPTVPVGGSLEGAWWLVTPTRIVDEALVEALSRALVERGAHVVPLQIDEHDRARIVERLREALAREAAPRGIVSLLALDTESLPGHETVPRGLAATLGFAQAMGDVDLRAPLWMLTQGAVSAGANDALTSPRQALTWGIGRVIALEHPERWGGLLDLPAHLDAGLAASIVGALAGDEDQIALRASGLLSRRLVRHQEASIAPTWKPRGTVLITGGTGALGAHVARWLARQGAEHLVLTSRSGPEALGAGVLRRELEELGVRASIEACDSADPEALAALLGRLQGLRAVVHAAGIVRQQELDALTIGDLHDVLAAKVSGAFHLDRLLGDAPLDAFVLFSSIAGVWGSARQSAYAAANAYLDALAENRRARGLAATAIAWGPWADGGMAADADAQSFLQRRGLRLMSPSRALEALHRALSEGAATRTVADVDWPRFAPAFASGRARPLLHALPDAFRALEASEASAPGDANDGLAARLRGLGEGERLEYLLERVRGECAAVLGHDDPAQLDPQTGFADLGLDSLMAIELRRRLQRVAGVALPATLTFDFPSPRHVAGFLLEALGLAAATTHDAPRALVSDGNSPIAIVGMGLRLPGGVVDLASFWHLLETSADTVRVVPEDRWDADAVYDPDFDAKDKSYVRHAAFLDRVDLFDAAFFGISPREARHIDPQHRLLLEASWKALEDAALVPDALRDSQTGVFVGIGPSDYELRLQDHDAEAYAVTGTHTSFAAGRLAFTLGLQGPALSVDTACSSSLVALHLACQALRRGECQLALAGGVQVMAAPEPFVLASRTRALAPDGRSKTFSDGADGYGRGEGVVVLALERLDDAHANGRRVLAVVRGSAVNHDGASSGITAPNGTSQQKVLRAALDDAQLRATDIDVVECHGTGTALGDPIEVQALAAVYGDGREPERPLLLGAVKTNIGHLESAAGLAGVAKVIACLQHGALPPTLHTTPRNRHIDWDALPVRVVDAMVPWANGDRARRAGVSAFGLSGTNAHVIIEEGPGRPEHEEPSVASSVATTFVLSAKTEGALRAQGQRLGDYLEANPNVNLGDVAYSLATTRSHFEWRAAFAAGNREQVRQGLASLVPSHAKRGRKLAVLFTGQGSQYAGMGVVLRDGFPLFREVFDHVRSRFEWLDDERIHETGVAQPALFALEVALFRLLESWGLRPDLLLGHSIGEIVAAHVAGVLSLDDACTLVAARARLMQALPPGGAMIAVQASEEEVRPRLDPRVDIAGLNAPHSTVIAGDDDAVRAVALHFEALGRKTSRLRVSHAFHSPLVEPMLDDFRRVAETLSYEPPRIPIVSNLTGLHAQASDIASPDYWVRHARHAVRFLDGVRALRAEGVSTFLELGPHGVLSPLAQACLDPDDDLAFVPTLHKSRGVETLASAVGALHARGHRIDWEAFFEPLRPSRVALPTYSFQPERFWIERAERRGAQAGRYPLAGQRFDLPDGTVLHTLDIGPAVQSYLQDHLVYGRIVVPGAFYVAVLLAVAEAHWPDQPLELRQVEFLRPISFERTSERVTLHLQLSRAPQGFSVRLCTRHADEWTTHVTAVIDASSLTPDSQRAPLRAPASDETPEATSRLDTLLRALQVDFGPRWRWLHQIDGTRERTGLARLHAPEEVPSDDAPMPGGLVDSVFALALWIRSEAGGREVENPTPRLPFAVERLVWYGRHAVPVWAEHALRGETADGDVSFSEMTFWDAEGTPLAHIEGFSSRRAPATQFFADQVQSNLYSVAWSELPAPSAPQETWAVVGDDALRLGTALDARAYPDPNALRDAIAQGDPLPAVVALVLAPDESDAPDADAPLRAHRVLHRLLALLQPWLAHDDFAPCRLLVITRNAVAVHPGEALDPAQAPIGGLVRSAQLEHPTRPIVLLDVDAIDAPAIRAAATVAEPQLALRQGKLHAARIARVKAEAETRSLDPNGTVLITGATGALGAEIARHLVVNHGVRDLLLTSRQGPAAPGADTLLADLRAAGARVVLHACDVANRDDLAQLLEHVAPEHPLTAVVHTAGVLEDGLLASLTEDRLDAVLRPKLDAAWHLHELTRPLDLRAFVLFSSLSGVLGSAGQANYAAANCALDALAAHRIAQGYPACSLAWGPWDGIGMAARLPEQDRARIRRQGIVPLSTQDAIALFDAALARPEALLVPVRFDAAALAQRGDALPALLRSLVRAPARKVEAPARAIDALTERLRSLGEADQVRMLLDFVRQHVGTVLDANPVSIEPLRPLQELGLDSLMAVELRDRLASASGRRLSATLLFDYPTPDALARWLRTELLGDLAAASPAVPTAPRPTHDTEDPIAIVAMSCRYPGSVRSPEDLWQLLHDGRDAVAAFPMDRGWDIDALYDPDPDAKGKIYVREGGFLERPDLFDPAFFGLSPREAMYLDPQQRLFLETSWEAFERAGIDPLSMNETPTGVFVGVCYNDYSLAVPAPREAEDGYPALGTSTAIASGRIAYTLGLQGPTVTVDTACSSSLVAIHLACQALRNGECSLALAGGATVFATPEPLVIFSRLKALSPGGRCRAFAANADGAGWGEGAGMLLLERLSDARKNGHPVLALVPGSAINQDGKSQGLTAPNGPAQQRVIRQALARAQLSPQDVDAVEAHGTGTPLGDPIEASALMATYGREHSPERPLWLGTVKSNVGHTQAAAGVAGVIKMVLAMQHELLPKTLHADSPSPHIDWSGDSVRLLHEATPWPTNGRARRAAVSAFGISGTNAHVILEEAPRTESPLDEAAVTGPLLIPVSGKTEEALRAQAAQLRAHVESHPELALADIAHSLATTRSHFERRAALVVRDRDELLGALSALHDDATAPHVVSGRKKGEGKIAFVFPGQGSQWPDMARALLASSTAFREQLEACDRALAPHVDWSLLAVLRGEDGAPSLERVDVVQPALFAMMVSLAALWRSLGVEPDAVIGHSQGEIAAACVAGALSLEDAAKIVALRSKALLQVAGRGAMASVELDAETVTQRIAAYGDHLCVAAINGPRSTVVSGAPEAIDDFVAQMTAAQIFARKVRVDIASHSPCMDAIRDELLHIVDDVRPRAGATALYSTVEAAPIDGQTLDAAYWFRNLRQPVRFAETTEKLVADGFTFFVELSPHPILSMALQTILETAKRDGTVLPSLRRDEGSMMRLLASLGELHVAGLRLDWNAVLPRARTIALPTYPFRRERFWTDAKAPTNATDASAPGDARFWDAVAKGNLDALSASLRIDDPVQRDSLASVLPVLARWHRERADRNTVDAWRYRVIWKALSPSASGARLEGTWWLLTAEGQGEADTLARTLTDHGAQVVRVTVDRDGDRASYAAHLQEILDRGPAPSGIVSLLALDTAPLPAHPTLPCGFAGTFALAQALGDLGVVAPLWLLTRSAVSIGRSDPLASPLQALTWGLGRVLALEHPQRWGGSIDLPATLDATALQRLVAGLAGDEDQLALRTSGLYARRLVRAPSGDAMPASAWNVRGSVLVTGGTGALGAHVARWLAGQGAEHLVLASRRGPDAPGARELCDELQAMGARVSLEACDSSDPEALAALLERHGDLRAVVHTAGVTQQKALEQTTLDDLHDVVAAKVAGAFHLDRLLGDRPLDAFVLFSSISGVWGSAQQAGYAAGNAYLDALAESRRARGLVATAISWGSWAEGGMGSSAEARSFLQRLGLLPMPAARALAALRQAVDDGEATLTVAHVDWTRFVPSFASGRRRPLLDALPDAVSVVEELARASAAESTGDVFIATLRGLSEVERMEHLVAFVRTETAAVLGHPDASRLDAHTGFVDLGLDSLMAVELRRSLQRKAGVILPATLAFDHPSPHRVASFVLTQLRDALGEEAPRESGTLERKRGTKDDPLRTDLEALEDEALLAVASTFLEVS</sequence>
<feature type="domain" description="Carrier" evidence="5">
    <location>
        <begin position="2836"/>
        <end position="2911"/>
    </location>
</feature>
<dbReference type="Pfam" id="PF21089">
    <property type="entry name" value="PKS_DH_N"/>
    <property type="match status" value="1"/>
</dbReference>
<feature type="domain" description="Ketosynthase family 3 (KS3)" evidence="6">
    <location>
        <begin position="2930"/>
        <end position="3353"/>
    </location>
</feature>
<dbReference type="Gene3D" id="3.40.47.10">
    <property type="match status" value="4"/>
</dbReference>
<feature type="domain" description="Ketosynthase family 3 (KS3)" evidence="6">
    <location>
        <begin position="1483"/>
        <end position="1907"/>
    </location>
</feature>
<dbReference type="SUPFAM" id="SSF55048">
    <property type="entry name" value="Probable ACP-binding domain of malonyl-CoA ACP transacylase"/>
    <property type="match status" value="4"/>
</dbReference>
<feature type="region of interest" description="N-terminal hotdog fold" evidence="4">
    <location>
        <begin position="3792"/>
        <end position="3913"/>
    </location>
</feature>
<dbReference type="Pfam" id="PF00109">
    <property type="entry name" value="ketoacyl-synt"/>
    <property type="match status" value="4"/>
</dbReference>
<dbReference type="PROSITE" id="PS00012">
    <property type="entry name" value="PHOSPHOPANTETHEINE"/>
    <property type="match status" value="3"/>
</dbReference>
<dbReference type="InterPro" id="IPR036291">
    <property type="entry name" value="NAD(P)-bd_dom_sf"/>
</dbReference>
<feature type="domain" description="Ketosynthase family 3 (KS3)" evidence="6">
    <location>
        <begin position="4651"/>
        <end position="5077"/>
    </location>
</feature>
<dbReference type="InterPro" id="IPR009081">
    <property type="entry name" value="PP-bd_ACP"/>
</dbReference>
<dbReference type="InterPro" id="IPR049551">
    <property type="entry name" value="PKS_DH_C"/>
</dbReference>
<dbReference type="NCBIfam" id="NF045894">
    <property type="entry name" value="PKS_plus_SDR"/>
    <property type="match status" value="1"/>
</dbReference>
<evidence type="ECO:0000256" key="1">
    <source>
        <dbReference type="ARBA" id="ARBA00022450"/>
    </source>
</evidence>
<dbReference type="SUPFAM" id="SSF52151">
    <property type="entry name" value="FabD/lysophospholipase-like"/>
    <property type="match status" value="4"/>
</dbReference>
<feature type="region of interest" description="C-terminal hotdog fold" evidence="4">
    <location>
        <begin position="3928"/>
        <end position="4076"/>
    </location>
</feature>
<protein>
    <submittedName>
        <fullName evidence="8">SDR family NAD(P)-dependent oxidoreductase</fullName>
    </submittedName>
</protein>
<feature type="active site" description="Proton acceptor; for dehydratase activity" evidence="4">
    <location>
        <position position="3823"/>
    </location>
</feature>
<dbReference type="PROSITE" id="PS50075">
    <property type="entry name" value="CARRIER"/>
    <property type="match status" value="4"/>
</dbReference>
<dbReference type="SMART" id="SM00825">
    <property type="entry name" value="PKS_KS"/>
    <property type="match status" value="4"/>
</dbReference>
<dbReference type="InterPro" id="IPR014043">
    <property type="entry name" value="Acyl_transferase_dom"/>
</dbReference>
<dbReference type="InterPro" id="IPR041618">
    <property type="entry name" value="PKS_DE"/>
</dbReference>
<dbReference type="InterPro" id="IPR049900">
    <property type="entry name" value="PKS_mFAS_DH"/>
</dbReference>
<dbReference type="InterPro" id="IPR016035">
    <property type="entry name" value="Acyl_Trfase/lysoPLipase"/>
</dbReference>